<evidence type="ECO:0000259" key="4">
    <source>
        <dbReference type="SMART" id="SM01386"/>
    </source>
</evidence>
<dbReference type="GO" id="GO:0022627">
    <property type="term" value="C:cytosolic small ribosomal subunit"/>
    <property type="evidence" value="ECO:0007669"/>
    <property type="project" value="TreeGrafter"/>
</dbReference>
<keyword evidence="6" id="KW-1185">Reference proteome</keyword>
<proteinExistence type="inferred from homology"/>
<dbReference type="InterPro" id="IPR012606">
    <property type="entry name" value="Ribosomal_uS15_N"/>
</dbReference>
<sequence length="72" mass="7950">MSRVRTPGKGLSYSAVPCRRRMPAWLKVTSDDVKGQIYKLAKKGLAPSQIGMCSFSNMALPNLFCSVELLIM</sequence>
<dbReference type="InterPro" id="IPR023029">
    <property type="entry name" value="Ribosomal_uS15_arc_euk"/>
</dbReference>
<feature type="domain" description="Small ribosomal subunit protein uS15 N-terminal" evidence="4">
    <location>
        <begin position="1"/>
        <end position="57"/>
    </location>
</feature>
<dbReference type="GO" id="GO:0003735">
    <property type="term" value="F:structural constituent of ribosome"/>
    <property type="evidence" value="ECO:0007669"/>
    <property type="project" value="InterPro"/>
</dbReference>
<dbReference type="PANTHER" id="PTHR11885:SF17">
    <property type="entry name" value="RIBOSOMAL PROTEIN S13_S15 N-TERMINAL DOMAIN-CONTAINING PROTEIN"/>
    <property type="match status" value="1"/>
</dbReference>
<protein>
    <recommendedName>
        <fullName evidence="4">Small ribosomal subunit protein uS15 N-terminal domain-containing protein</fullName>
    </recommendedName>
</protein>
<dbReference type="Ensembl" id="ENSEAST00005015398.2">
    <property type="protein sequence ID" value="ENSEASP00005014171.2"/>
    <property type="gene ID" value="ENSEASG00005009882.2"/>
</dbReference>
<accession>A0A8C4PLA9</accession>
<keyword evidence="3" id="KW-0687">Ribonucleoprotein</keyword>
<dbReference type="SMART" id="SM01386">
    <property type="entry name" value="Ribosomal_S13_N"/>
    <property type="match status" value="1"/>
</dbReference>
<reference evidence="5" key="3">
    <citation type="submission" date="2025-09" db="UniProtKB">
        <authorList>
            <consortium name="Ensembl"/>
        </authorList>
    </citation>
    <scope>IDENTIFICATION</scope>
</reference>
<dbReference type="GO" id="GO:0006412">
    <property type="term" value="P:translation"/>
    <property type="evidence" value="ECO:0007669"/>
    <property type="project" value="InterPro"/>
</dbReference>
<dbReference type="GO" id="GO:0005730">
    <property type="term" value="C:nucleolus"/>
    <property type="evidence" value="ECO:0007669"/>
    <property type="project" value="TreeGrafter"/>
</dbReference>
<comment type="similarity">
    <text evidence="1">Belongs to the universal ribosomal protein uS15 family.</text>
</comment>
<dbReference type="Proteomes" id="UP000694387">
    <property type="component" value="Chromosome 1"/>
</dbReference>
<dbReference type="AlphaFoldDB" id="A0A8C4PLA9"/>
<evidence type="ECO:0000256" key="1">
    <source>
        <dbReference type="ARBA" id="ARBA00008434"/>
    </source>
</evidence>
<organism evidence="5 6">
    <name type="scientific">Equus asinus</name>
    <name type="common">Donkey</name>
    <name type="synonym">Equus africanus asinus</name>
    <dbReference type="NCBI Taxonomy" id="9793"/>
    <lineage>
        <taxon>Eukaryota</taxon>
        <taxon>Metazoa</taxon>
        <taxon>Chordata</taxon>
        <taxon>Craniata</taxon>
        <taxon>Vertebrata</taxon>
        <taxon>Euteleostomi</taxon>
        <taxon>Mammalia</taxon>
        <taxon>Eutheria</taxon>
        <taxon>Laurasiatheria</taxon>
        <taxon>Perissodactyla</taxon>
        <taxon>Equidae</taxon>
        <taxon>Equus</taxon>
    </lineage>
</organism>
<reference evidence="5 6" key="1">
    <citation type="journal article" date="2020" name="Nat. Commun.">
        <title>Donkey genomes provide new insights into domestication and selection for coat color.</title>
        <authorList>
            <person name="Wang"/>
            <person name="C."/>
            <person name="Li"/>
            <person name="H."/>
            <person name="Guo"/>
            <person name="Y."/>
            <person name="Huang"/>
            <person name="J."/>
            <person name="Sun"/>
            <person name="Y."/>
            <person name="Min"/>
            <person name="J."/>
            <person name="Wang"/>
            <person name="J."/>
            <person name="Fang"/>
            <person name="X."/>
            <person name="Zhao"/>
            <person name="Z."/>
            <person name="Wang"/>
            <person name="S."/>
            <person name="Zhang"/>
            <person name="Y."/>
            <person name="Liu"/>
            <person name="Q."/>
            <person name="Jiang"/>
            <person name="Q."/>
            <person name="Wang"/>
            <person name="X."/>
            <person name="Guo"/>
            <person name="Y."/>
            <person name="Yang"/>
            <person name="C."/>
            <person name="Wang"/>
            <person name="Y."/>
            <person name="Tian"/>
            <person name="F."/>
            <person name="Zhuang"/>
            <person name="G."/>
            <person name="Fan"/>
            <person name="Y."/>
            <person name="Gao"/>
            <person name="Q."/>
            <person name="Li"/>
            <person name="Y."/>
            <person name="Ju"/>
            <person name="Z."/>
            <person name="Li"/>
            <person name="J."/>
            <person name="Li"/>
            <person name="R."/>
            <person name="Hou"/>
            <person name="M."/>
            <person name="Yang"/>
            <person name="G."/>
            <person name="Liu"/>
            <person name="G."/>
            <person name="Liu"/>
            <person name="W."/>
            <person name="Guo"/>
            <person name="J."/>
            <person name="Pan"/>
            <person name="S."/>
            <person name="Fan"/>
            <person name="G."/>
            <person name="Zhang"/>
            <person name="W."/>
            <person name="Zhang"/>
            <person name="R."/>
            <person name="Yu"/>
            <person name="J."/>
            <person name="Zhang"/>
            <person name="X."/>
            <person name="Yin"/>
            <person name="Q."/>
            <person name="Ji"/>
            <person name="C."/>
            <person name="Jin"/>
            <person name="Y."/>
            <person name="Yue"/>
            <person name="G."/>
            <person name="Liu"/>
            <person name="M."/>
            <person name="Xu"/>
            <person name="J."/>
            <person name="Liu"/>
            <person name="S."/>
            <person name="Jordana"/>
            <person name="J."/>
            <person name="Noce"/>
            <person name="A."/>
            <person name="Amills"/>
            <person name="M."/>
            <person name="Wu"/>
            <person name="D.D."/>
            <person name="Li"/>
            <person name="S."/>
            <person name="Zhou"/>
            <person name="X. and Zhong"/>
            <person name="J."/>
        </authorList>
    </citation>
    <scope>NUCLEOTIDE SEQUENCE [LARGE SCALE GENOMIC DNA]</scope>
</reference>
<evidence type="ECO:0000256" key="3">
    <source>
        <dbReference type="ARBA" id="ARBA00023274"/>
    </source>
</evidence>
<dbReference type="GO" id="GO:0070181">
    <property type="term" value="F:small ribosomal subunit rRNA binding"/>
    <property type="evidence" value="ECO:0007669"/>
    <property type="project" value="TreeGrafter"/>
</dbReference>
<evidence type="ECO:0000313" key="5">
    <source>
        <dbReference type="Ensembl" id="ENSEASP00005014171.2"/>
    </source>
</evidence>
<name>A0A8C4PLA9_EQUAS</name>
<dbReference type="Pfam" id="PF08069">
    <property type="entry name" value="Ribosomal_S13_N"/>
    <property type="match status" value="1"/>
</dbReference>
<dbReference type="GeneTree" id="ENSGT00390000017491"/>
<keyword evidence="2" id="KW-0689">Ribosomal protein</keyword>
<evidence type="ECO:0000313" key="6">
    <source>
        <dbReference type="Proteomes" id="UP000694387"/>
    </source>
</evidence>
<reference evidence="5" key="2">
    <citation type="submission" date="2025-08" db="UniProtKB">
        <authorList>
            <consortium name="Ensembl"/>
        </authorList>
    </citation>
    <scope>IDENTIFICATION</scope>
</reference>
<evidence type="ECO:0000256" key="2">
    <source>
        <dbReference type="ARBA" id="ARBA00022980"/>
    </source>
</evidence>
<dbReference type="PANTHER" id="PTHR11885">
    <property type="entry name" value="RIBOSOMAL PROTEIN S15P/S13E"/>
    <property type="match status" value="1"/>
</dbReference>